<evidence type="ECO:0000259" key="4">
    <source>
        <dbReference type="Pfam" id="PF18935"/>
    </source>
</evidence>
<dbReference type="InterPro" id="IPR043738">
    <property type="entry name" value="DUF5683"/>
</dbReference>
<dbReference type="GO" id="GO:0009089">
    <property type="term" value="P:lysine biosynthetic process via diaminopimelate"/>
    <property type="evidence" value="ECO:0007669"/>
    <property type="project" value="InterPro"/>
</dbReference>
<evidence type="ECO:0008006" key="6">
    <source>
        <dbReference type="Google" id="ProtNLM"/>
    </source>
</evidence>
<dbReference type="SUPFAM" id="SSF51735">
    <property type="entry name" value="NAD(P)-binding Rossmann-fold domains"/>
    <property type="match status" value="1"/>
</dbReference>
<dbReference type="EMBL" id="BKCJ011080457">
    <property type="protein sequence ID" value="GFC81588.1"/>
    <property type="molecule type" value="Genomic_DNA"/>
</dbReference>
<keyword evidence="1" id="KW-0521">NADP</keyword>
<organism evidence="5">
    <name type="scientific">Tanacetum cinerariifolium</name>
    <name type="common">Dalmatian daisy</name>
    <name type="synonym">Chrysanthemum cinerariifolium</name>
    <dbReference type="NCBI Taxonomy" id="118510"/>
    <lineage>
        <taxon>Eukaryota</taxon>
        <taxon>Viridiplantae</taxon>
        <taxon>Streptophyta</taxon>
        <taxon>Embryophyta</taxon>
        <taxon>Tracheophyta</taxon>
        <taxon>Spermatophyta</taxon>
        <taxon>Magnoliopsida</taxon>
        <taxon>eudicotyledons</taxon>
        <taxon>Gunneridae</taxon>
        <taxon>Pentapetalae</taxon>
        <taxon>asterids</taxon>
        <taxon>campanulids</taxon>
        <taxon>Asterales</taxon>
        <taxon>Asteraceae</taxon>
        <taxon>Asteroideae</taxon>
        <taxon>Anthemideae</taxon>
        <taxon>Anthemidinae</taxon>
        <taxon>Tanacetum</taxon>
    </lineage>
</organism>
<evidence type="ECO:0000256" key="2">
    <source>
        <dbReference type="ARBA" id="ARBA00023002"/>
    </source>
</evidence>
<dbReference type="AlphaFoldDB" id="A0A699R8E8"/>
<comment type="caution">
    <text evidence="5">The sequence shown here is derived from an EMBL/GenBank/DDBJ whole genome shotgun (WGS) entry which is preliminary data.</text>
</comment>
<dbReference type="InterPro" id="IPR000846">
    <property type="entry name" value="DapB_N"/>
</dbReference>
<gene>
    <name evidence="5" type="ORF">Tci_853558</name>
</gene>
<dbReference type="GO" id="GO:0008839">
    <property type="term" value="F:4-hydroxy-tetrahydrodipicolinate reductase"/>
    <property type="evidence" value="ECO:0007669"/>
    <property type="project" value="InterPro"/>
</dbReference>
<protein>
    <recommendedName>
        <fullName evidence="6">Dihydrodipicolinate reductase N-terminal domain-containing protein</fullName>
    </recommendedName>
</protein>
<accession>A0A699R8E8</accession>
<evidence type="ECO:0000259" key="3">
    <source>
        <dbReference type="Pfam" id="PF01113"/>
    </source>
</evidence>
<feature type="non-terminal residue" evidence="5">
    <location>
        <position position="1"/>
    </location>
</feature>
<dbReference type="InterPro" id="IPR036291">
    <property type="entry name" value="NAD(P)-bd_dom_sf"/>
</dbReference>
<name>A0A699R8E8_TANCI</name>
<proteinExistence type="predicted"/>
<dbReference type="Gene3D" id="3.40.50.720">
    <property type="entry name" value="NAD(P)-binding Rossmann-like Domain"/>
    <property type="match status" value="1"/>
</dbReference>
<reference evidence="5" key="1">
    <citation type="journal article" date="2019" name="Sci. Rep.">
        <title>Draft genome of Tanacetum cinerariifolium, the natural source of mosquito coil.</title>
        <authorList>
            <person name="Yamashiro T."/>
            <person name="Shiraishi A."/>
            <person name="Satake H."/>
            <person name="Nakayama K."/>
        </authorList>
    </citation>
    <scope>NUCLEOTIDE SEQUENCE</scope>
</reference>
<sequence>GYGKMGHTLADLAPAHGHEVVGIVDQHASTQRIEDFTPAAADVAIEFTHPESAFENVKACLRQGLPVVCGSTGWLHHFDEAKALCENLGYWVNFQRRLYLEYLHAYDNVSTNAIPLRAPSLGNRASREISLNNLYAGVTGARHYLDLSLLVFAAGYSLQILDAVVDANLHDFDVGRNLSLQWQPTLLPIPGQAMPAAGATVALHVK</sequence>
<dbReference type="Pfam" id="PF18935">
    <property type="entry name" value="DUF5683"/>
    <property type="match status" value="1"/>
</dbReference>
<keyword evidence="2" id="KW-0560">Oxidoreductase</keyword>
<dbReference type="CDD" id="cd02274">
    <property type="entry name" value="DHDPR_N"/>
    <property type="match status" value="1"/>
</dbReference>
<feature type="domain" description="Dihydrodipicolinate reductase N-terminal" evidence="3">
    <location>
        <begin position="2"/>
        <end position="76"/>
    </location>
</feature>
<evidence type="ECO:0000256" key="1">
    <source>
        <dbReference type="ARBA" id="ARBA00022857"/>
    </source>
</evidence>
<dbReference type="Pfam" id="PF01113">
    <property type="entry name" value="DapB_N"/>
    <property type="match status" value="1"/>
</dbReference>
<evidence type="ECO:0000313" key="5">
    <source>
        <dbReference type="EMBL" id="GFC81588.1"/>
    </source>
</evidence>
<feature type="domain" description="DUF5683" evidence="4">
    <location>
        <begin position="88"/>
        <end position="203"/>
    </location>
</feature>